<dbReference type="AlphaFoldDB" id="A0A975D6I6"/>
<keyword evidence="1" id="KW-1133">Transmembrane helix</keyword>
<dbReference type="RefSeq" id="WP_208633955.1">
    <property type="nucleotide sequence ID" value="NZ_CP059319.1"/>
</dbReference>
<name>A0A975D6I6_9SPHN</name>
<feature type="transmembrane region" description="Helical" evidence="1">
    <location>
        <begin position="6"/>
        <end position="24"/>
    </location>
</feature>
<evidence type="ECO:0000313" key="2">
    <source>
        <dbReference type="EMBL" id="QTH23718.1"/>
    </source>
</evidence>
<keyword evidence="1" id="KW-0472">Membrane</keyword>
<protein>
    <submittedName>
        <fullName evidence="2">Uncharacterized protein</fullName>
    </submittedName>
</protein>
<gene>
    <name evidence="2" type="ORF">HRJ34_09545</name>
</gene>
<keyword evidence="1" id="KW-0812">Transmembrane</keyword>
<proteinExistence type="predicted"/>
<sequence>MIPLGPILKIGVPIALLIGLWLGARHVIANIRADERETVTAEFADAQQRREIADLRQALATERRQNDITEEANAKQSADLASANSRLAAYVARLRASGGGVGQGADLPRVPDAAGVAGGADRLSLLDADLRKCTAIAVRLGNAKDWAEKQKEVER</sequence>
<accession>A0A975D6I6</accession>
<reference evidence="2" key="2">
    <citation type="submission" date="2021-04" db="EMBL/GenBank/DDBJ databases">
        <title>Isolation and genomic analysis of the ibuprofen-degrading bacterium Sphingomonas strain MPO218.</title>
        <authorList>
            <person name="Aulestia M."/>
            <person name="Flores A."/>
            <person name="Mangas E.L."/>
            <person name="Perez-Pulido A.J."/>
            <person name="Santero E."/>
            <person name="Camacho E.M."/>
        </authorList>
    </citation>
    <scope>NUCLEOTIDE SEQUENCE</scope>
    <source>
        <strain evidence="2">MPO218</strain>
    </source>
</reference>
<reference evidence="2" key="1">
    <citation type="submission" date="2020-07" db="EMBL/GenBank/DDBJ databases">
        <authorList>
            <person name="Camacho E."/>
        </authorList>
    </citation>
    <scope>NUCLEOTIDE SEQUENCE</scope>
    <source>
        <strain evidence="2">MPO218</strain>
    </source>
</reference>
<dbReference type="Proteomes" id="UP000664914">
    <property type="component" value="Chromosome"/>
</dbReference>
<dbReference type="EMBL" id="CP059319">
    <property type="protein sequence ID" value="QTH23718.1"/>
    <property type="molecule type" value="Genomic_DNA"/>
</dbReference>
<evidence type="ECO:0000256" key="1">
    <source>
        <dbReference type="SAM" id="Phobius"/>
    </source>
</evidence>
<organism evidence="2 3">
    <name type="scientific">Rhizorhabdus wittichii</name>
    <dbReference type="NCBI Taxonomy" id="160791"/>
    <lineage>
        <taxon>Bacteria</taxon>
        <taxon>Pseudomonadati</taxon>
        <taxon>Pseudomonadota</taxon>
        <taxon>Alphaproteobacteria</taxon>
        <taxon>Sphingomonadales</taxon>
        <taxon>Sphingomonadaceae</taxon>
        <taxon>Rhizorhabdus</taxon>
    </lineage>
</organism>
<evidence type="ECO:0000313" key="3">
    <source>
        <dbReference type="Proteomes" id="UP000664914"/>
    </source>
</evidence>